<accession>F9W9B8</accession>
<feature type="chain" id="PRO_5003388866" evidence="1">
    <location>
        <begin position="17"/>
        <end position="300"/>
    </location>
</feature>
<dbReference type="Proteomes" id="UP000000702">
    <property type="component" value="Unassembled WGS sequence"/>
</dbReference>
<evidence type="ECO:0000313" key="3">
    <source>
        <dbReference type="Proteomes" id="UP000000702"/>
    </source>
</evidence>
<reference evidence="3" key="1">
    <citation type="submission" date="2011-07" db="EMBL/GenBank/DDBJ databases">
        <title>Divergent evolution of antigenic variation in African trypanosomes.</title>
        <authorList>
            <person name="Jackson A.P."/>
            <person name="Berry A."/>
            <person name="Allison H.C."/>
            <person name="Burton P."/>
            <person name="Anderson J."/>
            <person name="Aslett M."/>
            <person name="Brown R."/>
            <person name="Corton N."/>
            <person name="Harris D."/>
            <person name="Hauser H."/>
            <person name="Gamble J."/>
            <person name="Gilderthorp R."/>
            <person name="McQuillan J."/>
            <person name="Quail M.A."/>
            <person name="Sanders M."/>
            <person name="Van Tonder A."/>
            <person name="Ginger M.L."/>
            <person name="Donelson J.E."/>
            <person name="Field M.C."/>
            <person name="Barry J.D."/>
            <person name="Berriman M."/>
            <person name="Hertz-Fowler C."/>
        </authorList>
    </citation>
    <scope>NUCLEOTIDE SEQUENCE [LARGE SCALE GENOMIC DNA]</scope>
    <source>
        <strain evidence="3">IL3000</strain>
    </source>
</reference>
<comment type="caution">
    <text evidence="2">The sequence shown here is derived from an EMBL/GenBank/DDBJ whole genome shotgun (WGS) entry which is preliminary data.</text>
</comment>
<name>F9W9B8_TRYCI</name>
<dbReference type="AlphaFoldDB" id="F9W9B8"/>
<sequence>MMKVFWLTMVLGVASANGKKTATCQLDKKEAGALCSLATALEATYKIAEKYDEHSLKEASENMTWLERNFDQSKRALLEHLQELEKTKAYTIEERMLLGVVVVEVARENENLYRSFEEASTHFREHWHKAKAAIKKALGKKEGSSVNCNETQSTLSHFIRCLAPTTSPLGTACEGQETRQNLKEGSGGGILETTLEAAWRWVSLRMRRPSSERPACQSTTVWKNSILEATQHMKDLAEVAQRTEAVRDQSVASLTVVLAIRRGVENGNDLETIALSAEQAIQTGASVKLDEGNTPRTAQK</sequence>
<proteinExistence type="predicted"/>
<keyword evidence="3" id="KW-1185">Reference proteome</keyword>
<dbReference type="EMBL" id="CAEQ01001292">
    <property type="protein sequence ID" value="CCD13813.1"/>
    <property type="molecule type" value="Genomic_DNA"/>
</dbReference>
<evidence type="ECO:0000256" key="1">
    <source>
        <dbReference type="SAM" id="SignalP"/>
    </source>
</evidence>
<reference evidence="2 3" key="2">
    <citation type="journal article" date="2012" name="Proc. Natl. Acad. Sci. U.S.A.">
        <title>Antigenic diversity is generated by distinct evolutionary mechanisms in African trypanosome species.</title>
        <authorList>
            <person name="Jackson A.P."/>
            <person name="Berry A."/>
            <person name="Aslett M."/>
            <person name="Allison H.C."/>
            <person name="Burton P."/>
            <person name="Vavrova-Anderson J."/>
            <person name="Brown R."/>
            <person name="Browne H."/>
            <person name="Corton N."/>
            <person name="Hauser H."/>
            <person name="Gamble J."/>
            <person name="Gilderthorp R."/>
            <person name="Marcello L."/>
            <person name="McQuillan J."/>
            <person name="Otto T.D."/>
            <person name="Quail M.A."/>
            <person name="Sanders M.J."/>
            <person name="van Tonder A."/>
            <person name="Ginger M.L."/>
            <person name="Field M.C."/>
            <person name="Barry J.D."/>
            <person name="Hertz-Fowler C."/>
            <person name="Berriman M."/>
        </authorList>
    </citation>
    <scope>NUCLEOTIDE SEQUENCE [LARGE SCALE GENOMIC DNA]</scope>
    <source>
        <strain evidence="2 3">IL3000</strain>
    </source>
</reference>
<keyword evidence="1" id="KW-0732">Signal</keyword>
<dbReference type="VEuPathDB" id="TriTrypDB:TcIL3000_0_45110"/>
<feature type="signal peptide" evidence="1">
    <location>
        <begin position="1"/>
        <end position="16"/>
    </location>
</feature>
<evidence type="ECO:0000313" key="2">
    <source>
        <dbReference type="EMBL" id="CCD13813.1"/>
    </source>
</evidence>
<organism evidence="2 3">
    <name type="scientific">Trypanosoma congolense (strain IL3000)</name>
    <dbReference type="NCBI Taxonomy" id="1068625"/>
    <lineage>
        <taxon>Eukaryota</taxon>
        <taxon>Discoba</taxon>
        <taxon>Euglenozoa</taxon>
        <taxon>Kinetoplastea</taxon>
        <taxon>Metakinetoplastina</taxon>
        <taxon>Trypanosomatida</taxon>
        <taxon>Trypanosomatidae</taxon>
        <taxon>Trypanosoma</taxon>
        <taxon>Nannomonas</taxon>
    </lineage>
</organism>
<gene>
    <name evidence="2" type="ORF">TCIL3000_0_45110</name>
</gene>
<protein>
    <submittedName>
        <fullName evidence="2">WGS project CAEQ00000000 data, annotated contig 1845</fullName>
    </submittedName>
</protein>